<dbReference type="Pfam" id="PF13649">
    <property type="entry name" value="Methyltransf_25"/>
    <property type="match status" value="1"/>
</dbReference>
<dbReference type="PANTHER" id="PTHR42912:SF93">
    <property type="entry name" value="N6-ADENOSINE-METHYLTRANSFERASE TMT1A"/>
    <property type="match status" value="1"/>
</dbReference>
<feature type="domain" description="Methyltransferase" evidence="1">
    <location>
        <begin position="40"/>
        <end position="131"/>
    </location>
</feature>
<organism evidence="2 3">
    <name type="scientific">Pontibacillus chungwhensis BH030062</name>
    <dbReference type="NCBI Taxonomy" id="1385513"/>
    <lineage>
        <taxon>Bacteria</taxon>
        <taxon>Bacillati</taxon>
        <taxon>Bacillota</taxon>
        <taxon>Bacilli</taxon>
        <taxon>Bacillales</taxon>
        <taxon>Bacillaceae</taxon>
        <taxon>Pontibacillus</taxon>
    </lineage>
</organism>
<dbReference type="AlphaFoldDB" id="A0A0A2UZA9"/>
<dbReference type="eggNOG" id="COG2226">
    <property type="taxonomic scope" value="Bacteria"/>
</dbReference>
<name>A0A0A2UZA9_9BACI</name>
<dbReference type="CDD" id="cd02440">
    <property type="entry name" value="AdoMet_MTases"/>
    <property type="match status" value="1"/>
</dbReference>
<accession>A0A0A2UZA9</accession>
<dbReference type="InterPro" id="IPR050508">
    <property type="entry name" value="Methyltransf_Superfamily"/>
</dbReference>
<comment type="caution">
    <text evidence="2">The sequence shown here is derived from an EMBL/GenBank/DDBJ whole genome shotgun (WGS) entry which is preliminary data.</text>
</comment>
<keyword evidence="2" id="KW-0489">Methyltransferase</keyword>
<dbReference type="OrthoDB" id="9784101at2"/>
<evidence type="ECO:0000313" key="2">
    <source>
        <dbReference type="EMBL" id="KGP92128.1"/>
    </source>
</evidence>
<evidence type="ECO:0000313" key="3">
    <source>
        <dbReference type="Proteomes" id="UP000030153"/>
    </source>
</evidence>
<dbReference type="GO" id="GO:0008168">
    <property type="term" value="F:methyltransferase activity"/>
    <property type="evidence" value="ECO:0007669"/>
    <property type="project" value="UniProtKB-KW"/>
</dbReference>
<evidence type="ECO:0000259" key="1">
    <source>
        <dbReference type="Pfam" id="PF13649"/>
    </source>
</evidence>
<dbReference type="InterPro" id="IPR041698">
    <property type="entry name" value="Methyltransf_25"/>
</dbReference>
<dbReference type="PANTHER" id="PTHR42912">
    <property type="entry name" value="METHYLTRANSFERASE"/>
    <property type="match status" value="1"/>
</dbReference>
<sequence>MAGEVFDPKKAEKLVDPSRQETVPVEKVLELLQLSGEEKVADLGAGNGYLTLPIAKETKDRVTAVDLQFEMLELLASRAEGEGITNIERMKSSLDALNLPDASFHRAVAAFVLHEVPDLHQTLSEVHRILMENSRLLILDWEKVDGEQGPPKAHRIASNELAEKVAEEGYDVEVGHLNNEVYYIVATK</sequence>
<dbReference type="EMBL" id="AVBG01000003">
    <property type="protein sequence ID" value="KGP92128.1"/>
    <property type="molecule type" value="Genomic_DNA"/>
</dbReference>
<protein>
    <submittedName>
        <fullName evidence="2">Methyltransferase type 11</fullName>
    </submittedName>
</protein>
<keyword evidence="3" id="KW-1185">Reference proteome</keyword>
<dbReference type="STRING" id="1385513.N780_00670"/>
<keyword evidence="2" id="KW-0808">Transferase</keyword>
<dbReference type="GO" id="GO:0032259">
    <property type="term" value="P:methylation"/>
    <property type="evidence" value="ECO:0007669"/>
    <property type="project" value="UniProtKB-KW"/>
</dbReference>
<gene>
    <name evidence="2" type="ORF">N780_00670</name>
</gene>
<reference evidence="2 3" key="1">
    <citation type="submission" date="2013-08" db="EMBL/GenBank/DDBJ databases">
        <title>Genome of Pontibacillus chungwhensis.</title>
        <authorList>
            <person name="Wang Q."/>
            <person name="Wang G."/>
        </authorList>
    </citation>
    <scope>NUCLEOTIDE SEQUENCE [LARGE SCALE GENOMIC DNA]</scope>
    <source>
        <strain evidence="2 3">BH030062</strain>
    </source>
</reference>
<dbReference type="Gene3D" id="3.40.50.150">
    <property type="entry name" value="Vaccinia Virus protein VP39"/>
    <property type="match status" value="1"/>
</dbReference>
<dbReference type="SUPFAM" id="SSF53335">
    <property type="entry name" value="S-adenosyl-L-methionine-dependent methyltransferases"/>
    <property type="match status" value="1"/>
</dbReference>
<dbReference type="Proteomes" id="UP000030153">
    <property type="component" value="Unassembled WGS sequence"/>
</dbReference>
<dbReference type="InterPro" id="IPR029063">
    <property type="entry name" value="SAM-dependent_MTases_sf"/>
</dbReference>
<proteinExistence type="predicted"/>
<dbReference type="RefSeq" id="WP_036781086.1">
    <property type="nucleotide sequence ID" value="NZ_AVBG01000003.1"/>
</dbReference>